<name>A0A6L3VQU1_9ACTN</name>
<dbReference type="AlphaFoldDB" id="A0A6L3VQU1"/>
<protein>
    <submittedName>
        <fullName evidence="1">Uncharacterized protein</fullName>
    </submittedName>
</protein>
<evidence type="ECO:0000313" key="1">
    <source>
        <dbReference type="EMBL" id="KAB2379145.1"/>
    </source>
</evidence>
<gene>
    <name evidence="1" type="ORF">F9B16_21660</name>
</gene>
<dbReference type="RefSeq" id="WP_151541932.1">
    <property type="nucleotide sequence ID" value="NZ_WBMR01000062.1"/>
</dbReference>
<comment type="caution">
    <text evidence="1">The sequence shown here is derived from an EMBL/GenBank/DDBJ whole genome shotgun (WGS) entry which is preliminary data.</text>
</comment>
<keyword evidence="2" id="KW-1185">Reference proteome</keyword>
<accession>A0A6L3VQU1</accession>
<evidence type="ECO:0000313" key="2">
    <source>
        <dbReference type="Proteomes" id="UP000483004"/>
    </source>
</evidence>
<dbReference type="Proteomes" id="UP000483004">
    <property type="component" value="Unassembled WGS sequence"/>
</dbReference>
<organism evidence="1 2">
    <name type="scientific">Actinomadura montaniterrae</name>
    <dbReference type="NCBI Taxonomy" id="1803903"/>
    <lineage>
        <taxon>Bacteria</taxon>
        <taxon>Bacillati</taxon>
        <taxon>Actinomycetota</taxon>
        <taxon>Actinomycetes</taxon>
        <taxon>Streptosporangiales</taxon>
        <taxon>Thermomonosporaceae</taxon>
        <taxon>Actinomadura</taxon>
    </lineage>
</organism>
<proteinExistence type="predicted"/>
<reference evidence="1 2" key="1">
    <citation type="submission" date="2019-09" db="EMBL/GenBank/DDBJ databases">
        <title>Actinomadura physcomitrii sp. nov., a novel actinomycete isolated from moss [Physcomitrium sphaericum (Ludw) Fuernr].</title>
        <authorList>
            <person name="Liu C."/>
            <person name="Zhuang X."/>
        </authorList>
    </citation>
    <scope>NUCLEOTIDE SEQUENCE [LARGE SCALE GENOMIC DNA]</scope>
    <source>
        <strain evidence="1 2">CYP1-1B</strain>
    </source>
</reference>
<dbReference type="EMBL" id="WBMR01000062">
    <property type="protein sequence ID" value="KAB2379145.1"/>
    <property type="molecule type" value="Genomic_DNA"/>
</dbReference>
<sequence>MADEEAPPRFLLPGVLLSAGRFLLAGLRAAGLSAWCVPSALRRDEPGPAPPEPSLTFAERLTWAGLEWHVRRQKPHAGPDESARP</sequence>